<accession>A0A0M8N4X3</accession>
<organism evidence="1 2">
    <name type="scientific">Escovopsis weberi</name>
    <dbReference type="NCBI Taxonomy" id="150374"/>
    <lineage>
        <taxon>Eukaryota</taxon>
        <taxon>Fungi</taxon>
        <taxon>Dikarya</taxon>
        <taxon>Ascomycota</taxon>
        <taxon>Pezizomycotina</taxon>
        <taxon>Sordariomycetes</taxon>
        <taxon>Hypocreomycetidae</taxon>
        <taxon>Hypocreales</taxon>
        <taxon>Hypocreaceae</taxon>
        <taxon>Escovopsis</taxon>
    </lineage>
</organism>
<dbReference type="PANTHER" id="PTHR42040">
    <property type="entry name" value="INNER KINETOCHORE SUBUNIT FTA4"/>
    <property type="match status" value="1"/>
</dbReference>
<proteinExistence type="predicted"/>
<dbReference type="EMBL" id="LGSR01000019">
    <property type="protein sequence ID" value="KOS20030.1"/>
    <property type="molecule type" value="Genomic_DNA"/>
</dbReference>
<comment type="caution">
    <text evidence="1">The sequence shown here is derived from an EMBL/GenBank/DDBJ whole genome shotgun (WGS) entry which is preliminary data.</text>
</comment>
<evidence type="ECO:0000313" key="2">
    <source>
        <dbReference type="Proteomes" id="UP000053831"/>
    </source>
</evidence>
<sequence>MATIPAVKQSFLAAQTQLLAQPLAPSRAWLAGNSAGDAPLPEALVREALAGVNQAVVQHARRAYAPLASRNVAEQIEELYGREGADEGAEGDGIDRGCDLKELPDERPEREAHEYPAEAHRYRAAVARLRELSERREALAVRVGRLRRVRAAVEDLRTGDGGAGLQENLATRGSAVERELERMRLLMGVEEFLDERVFRDA</sequence>
<name>A0A0M8N4X3_ESCWE</name>
<reference evidence="1 2" key="1">
    <citation type="submission" date="2015-07" db="EMBL/GenBank/DDBJ databases">
        <title>The genome of the fungus Escovopsis weberi, a specialized disease agent of ant agriculture.</title>
        <authorList>
            <person name="de Man T.J."/>
            <person name="Stajich J.E."/>
            <person name="Kubicek C.P."/>
            <person name="Chenthamara K."/>
            <person name="Atanasova L."/>
            <person name="Druzhinina I.S."/>
            <person name="Birnbaum S."/>
            <person name="Barribeau S.M."/>
            <person name="Teiling C."/>
            <person name="Suen G."/>
            <person name="Currie C."/>
            <person name="Gerardo N.M."/>
        </authorList>
    </citation>
    <scope>NUCLEOTIDE SEQUENCE [LARGE SCALE GENOMIC DNA]</scope>
</reference>
<dbReference type="PANTHER" id="PTHR42040:SF1">
    <property type="entry name" value="INNER KINETOCHORE SUBUNIT FTA4"/>
    <property type="match status" value="1"/>
</dbReference>
<evidence type="ECO:0000313" key="1">
    <source>
        <dbReference type="EMBL" id="KOS20030.1"/>
    </source>
</evidence>
<dbReference type="Pfam" id="PF13093">
    <property type="entry name" value="FTA4"/>
    <property type="match status" value="1"/>
</dbReference>
<dbReference type="InterPro" id="IPR025207">
    <property type="entry name" value="Sim4_Fta4"/>
</dbReference>
<gene>
    <name evidence="1" type="ORF">ESCO_005762</name>
</gene>
<keyword evidence="2" id="KW-1185">Reference proteome</keyword>
<dbReference type="AlphaFoldDB" id="A0A0M8N4X3"/>
<dbReference type="OrthoDB" id="21214at2759"/>
<dbReference type="Proteomes" id="UP000053831">
    <property type="component" value="Unassembled WGS sequence"/>
</dbReference>
<dbReference type="GO" id="GO:0031511">
    <property type="term" value="C:Mis6-Sim4 complex"/>
    <property type="evidence" value="ECO:0007669"/>
    <property type="project" value="InterPro"/>
</dbReference>
<protein>
    <submittedName>
        <fullName evidence="1">Kinetochore protein fta4</fullName>
    </submittedName>
</protein>